<dbReference type="EMBL" id="ACIN03000003">
    <property type="protein sequence ID" value="ESK66118.1"/>
    <property type="molecule type" value="Genomic_DNA"/>
</dbReference>
<evidence type="ECO:0000313" key="7">
    <source>
        <dbReference type="EMBL" id="ESK66118.1"/>
    </source>
</evidence>
<evidence type="ECO:0000256" key="6">
    <source>
        <dbReference type="SAM" id="Phobius"/>
    </source>
</evidence>
<name>W1Q4E7_ABIDE</name>
<feature type="transmembrane region" description="Helical" evidence="6">
    <location>
        <begin position="65"/>
        <end position="86"/>
    </location>
</feature>
<proteinExistence type="predicted"/>
<evidence type="ECO:0000256" key="2">
    <source>
        <dbReference type="ARBA" id="ARBA00022475"/>
    </source>
</evidence>
<dbReference type="eggNOG" id="COG4129">
    <property type="taxonomic scope" value="Bacteria"/>
</dbReference>
<keyword evidence="3 6" id="KW-0812">Transmembrane</keyword>
<evidence type="ECO:0000256" key="1">
    <source>
        <dbReference type="ARBA" id="ARBA00004651"/>
    </source>
</evidence>
<dbReference type="HOGENOM" id="CLU_093455_0_1_9"/>
<dbReference type="GeneID" id="84816558"/>
<comment type="caution">
    <text evidence="7">The sequence shown here is derived from an EMBL/GenBank/DDBJ whole genome shotgun (WGS) entry which is preliminary data.</text>
</comment>
<gene>
    <name evidence="7" type="ORF">GCWU000182_000460</name>
</gene>
<dbReference type="STRING" id="592010.GCWU000182_000460"/>
<comment type="subcellular location">
    <subcellularLocation>
        <location evidence="1">Cell membrane</location>
        <topology evidence="1">Multi-pass membrane protein</topology>
    </subcellularLocation>
</comment>
<sequence>MKLNFDPKAFKVGMRTFKTMIAVGLTITLFELLHRQPAVLAAIAAVFTLRTEHETSVKFGRIRLFGNTLGVIIAILLTQIALWMNLPLPIYRVLGASLGILLIIVFCNAFNHPASVINSSATFFVVFLNTPKEHLLDYGANRILDAIIGSAIAILVNRLLPNPQAKKQAQ</sequence>
<evidence type="ECO:0000256" key="3">
    <source>
        <dbReference type="ARBA" id="ARBA00022692"/>
    </source>
</evidence>
<dbReference type="AlphaFoldDB" id="W1Q4E7"/>
<keyword evidence="8" id="KW-1185">Reference proteome</keyword>
<dbReference type="InterPro" id="IPR010343">
    <property type="entry name" value="ArAE_1"/>
</dbReference>
<evidence type="ECO:0000256" key="4">
    <source>
        <dbReference type="ARBA" id="ARBA00022989"/>
    </source>
</evidence>
<evidence type="ECO:0000256" key="5">
    <source>
        <dbReference type="ARBA" id="ARBA00023136"/>
    </source>
</evidence>
<keyword evidence="5 6" id="KW-0472">Membrane</keyword>
<keyword evidence="4 6" id="KW-1133">Transmembrane helix</keyword>
<evidence type="ECO:0000313" key="8">
    <source>
        <dbReference type="Proteomes" id="UP000019050"/>
    </source>
</evidence>
<keyword evidence="2" id="KW-1003">Cell membrane</keyword>
<reference evidence="7" key="1">
    <citation type="submission" date="2013-06" db="EMBL/GenBank/DDBJ databases">
        <authorList>
            <person name="Weinstock G."/>
            <person name="Sodergren E."/>
            <person name="Clifton S."/>
            <person name="Fulton L."/>
            <person name="Fulton B."/>
            <person name="Courtney L."/>
            <person name="Fronick C."/>
            <person name="Harrison M."/>
            <person name="Strong C."/>
            <person name="Farmer C."/>
            <person name="Delahaunty K."/>
            <person name="Markovic C."/>
            <person name="Hall O."/>
            <person name="Minx P."/>
            <person name="Tomlinson C."/>
            <person name="Mitreva M."/>
            <person name="Nelson J."/>
            <person name="Hou S."/>
            <person name="Wollam A."/>
            <person name="Pepin K.H."/>
            <person name="Johnson M."/>
            <person name="Bhonagiri V."/>
            <person name="Nash W.E."/>
            <person name="Warren W."/>
            <person name="Chinwalla A."/>
            <person name="Mardis E.R."/>
            <person name="Wilson R.K."/>
        </authorList>
    </citation>
    <scope>NUCLEOTIDE SEQUENCE [LARGE SCALE GENOMIC DNA]</scope>
    <source>
        <strain evidence="7">ATCC 49176</strain>
    </source>
</reference>
<dbReference type="RefSeq" id="WP_023391112.1">
    <property type="nucleotide sequence ID" value="NZ_KI535340.1"/>
</dbReference>
<accession>W1Q4E7</accession>
<feature type="transmembrane region" description="Helical" evidence="6">
    <location>
        <begin position="93"/>
        <end position="111"/>
    </location>
</feature>
<organism evidence="7 8">
    <name type="scientific">Abiotrophia defectiva ATCC 49176</name>
    <dbReference type="NCBI Taxonomy" id="592010"/>
    <lineage>
        <taxon>Bacteria</taxon>
        <taxon>Bacillati</taxon>
        <taxon>Bacillota</taxon>
        <taxon>Bacilli</taxon>
        <taxon>Lactobacillales</taxon>
        <taxon>Aerococcaceae</taxon>
        <taxon>Abiotrophia</taxon>
    </lineage>
</organism>
<dbReference type="Proteomes" id="UP000019050">
    <property type="component" value="Unassembled WGS sequence"/>
</dbReference>
<protein>
    <submittedName>
        <fullName evidence="7">Uncharacterized protein</fullName>
    </submittedName>
</protein>
<dbReference type="GO" id="GO:0005886">
    <property type="term" value="C:plasma membrane"/>
    <property type="evidence" value="ECO:0007669"/>
    <property type="project" value="UniProtKB-SubCell"/>
</dbReference>
<dbReference type="Pfam" id="PF06081">
    <property type="entry name" value="ArAE_1"/>
    <property type="match status" value="1"/>
</dbReference>